<dbReference type="OrthoDB" id="5125733at2759"/>
<organism evidence="3 4">
    <name type="scientific">Periconia digitata</name>
    <dbReference type="NCBI Taxonomy" id="1303443"/>
    <lineage>
        <taxon>Eukaryota</taxon>
        <taxon>Fungi</taxon>
        <taxon>Dikarya</taxon>
        <taxon>Ascomycota</taxon>
        <taxon>Pezizomycotina</taxon>
        <taxon>Dothideomycetes</taxon>
        <taxon>Pleosporomycetidae</taxon>
        <taxon>Pleosporales</taxon>
        <taxon>Massarineae</taxon>
        <taxon>Periconiaceae</taxon>
        <taxon>Periconia</taxon>
    </lineage>
</organism>
<reference evidence="3" key="1">
    <citation type="submission" date="2023-01" db="EMBL/GenBank/DDBJ databases">
        <authorList>
            <person name="Van Ghelder C."/>
            <person name="Rancurel C."/>
        </authorList>
    </citation>
    <scope>NUCLEOTIDE SEQUENCE</scope>
    <source>
        <strain evidence="3">CNCM I-4278</strain>
    </source>
</reference>
<dbReference type="PANTHER" id="PTHR33112:SF9">
    <property type="entry name" value="HETEROKARYON INCOMPATIBILITY DOMAIN-CONTAINING PROTEIN"/>
    <property type="match status" value="1"/>
</dbReference>
<feature type="domain" description="Heterokaryon incompatibility" evidence="2">
    <location>
        <begin position="218"/>
        <end position="284"/>
    </location>
</feature>
<evidence type="ECO:0000259" key="2">
    <source>
        <dbReference type="Pfam" id="PF06985"/>
    </source>
</evidence>
<protein>
    <recommendedName>
        <fullName evidence="2">Heterokaryon incompatibility domain-containing protein</fullName>
    </recommendedName>
</protein>
<proteinExistence type="predicted"/>
<name>A0A9W4XT38_9PLEO</name>
<comment type="caution">
    <text evidence="3">The sequence shown here is derived from an EMBL/GenBank/DDBJ whole genome shotgun (WGS) entry which is preliminary data.</text>
</comment>
<sequence length="690" mass="77582">MAQPLEDHQQGTDTQGTLRSISIQRPSLKSADLIDVCKVCRCFAQDSGWALSRSEFQRSAESGCPTCNLVLRICTTFALYEDGTTSSACTPETLTSPSSEVQPHLPVSNSNIKLSLDAGHLTISCDRLTNALHVSMQPGSLCPWPYITVSPWRDIAPDRGYCLDFIKSRVKACSNHPRCNYTSRTSHKPGRLLYIGDSDPQMKIHLVKGLDIFGSCDYIALSHCWGGYQPLRTVKANVESYSQVIAWELLPKTFRDAITIARGLAINYLWIDSLCIIQDDERDWVPTGARDCRDGLFHPREQPVSFDFEIDHFGCQVHVRHLPNHSGFEPFDVRPDTANQVPLNKRAWAYQERILSRRIIHFTTAELVWECCTSLYCECSGVEQATKSTPPKDGISEITLVGPKGYPSRDTLSNLWQRIVLSYSKRQLTFGSDKLPALSGVASVFDTALQNIKIQNSQYVAGLWSHELPRALLWHQAYSARPDLHMRAPLQSTGDPSFSWITVLGNTKEVEFRWDNWARDLANVLEIHCIPETSDKFGRVAPGAYMKLCGYLLEASASSNSLQNHLHRYLQFTRPDLNSNLPYARTATLDFEIDQNMADNLCLTYFPIQSSVAHAENASDNNLARFTSGLVLREMSPDIADDVSSVTASGLSFPIKCYRRIGTASVRFEYPQQFGVRGYDSVPWEEFYLF</sequence>
<evidence type="ECO:0000313" key="4">
    <source>
        <dbReference type="Proteomes" id="UP001152607"/>
    </source>
</evidence>
<accession>A0A9W4XT38</accession>
<dbReference type="EMBL" id="CAOQHR010000003">
    <property type="protein sequence ID" value="CAI6331841.1"/>
    <property type="molecule type" value="Genomic_DNA"/>
</dbReference>
<keyword evidence="4" id="KW-1185">Reference proteome</keyword>
<evidence type="ECO:0000256" key="1">
    <source>
        <dbReference type="SAM" id="MobiDB-lite"/>
    </source>
</evidence>
<dbReference type="AlphaFoldDB" id="A0A9W4XT38"/>
<feature type="compositionally biased region" description="Polar residues" evidence="1">
    <location>
        <begin position="11"/>
        <end position="21"/>
    </location>
</feature>
<dbReference type="PANTHER" id="PTHR33112">
    <property type="entry name" value="DOMAIN PROTEIN, PUTATIVE-RELATED"/>
    <property type="match status" value="1"/>
</dbReference>
<dbReference type="Pfam" id="PF06985">
    <property type="entry name" value="HET"/>
    <property type="match status" value="1"/>
</dbReference>
<dbReference type="Proteomes" id="UP001152607">
    <property type="component" value="Unassembled WGS sequence"/>
</dbReference>
<gene>
    <name evidence="3" type="ORF">PDIGIT_LOCUS4870</name>
</gene>
<feature type="region of interest" description="Disordered" evidence="1">
    <location>
        <begin position="1"/>
        <end position="21"/>
    </location>
</feature>
<dbReference type="InterPro" id="IPR010730">
    <property type="entry name" value="HET"/>
</dbReference>
<evidence type="ECO:0000313" key="3">
    <source>
        <dbReference type="EMBL" id="CAI6331841.1"/>
    </source>
</evidence>
<feature type="compositionally biased region" description="Basic and acidic residues" evidence="1">
    <location>
        <begin position="1"/>
        <end position="10"/>
    </location>
</feature>